<reference evidence="1" key="1">
    <citation type="submission" date="2022-12" db="EMBL/GenBank/DDBJ databases">
        <title>Gycomyces niveus sp.nov.,a novel actinomycete isolated from soil in Shouguan.</title>
        <authorList>
            <person name="Yang X."/>
        </authorList>
    </citation>
    <scope>NUCLEOTIDE SEQUENCE</scope>
    <source>
        <strain evidence="1">NEAU-A15</strain>
    </source>
</reference>
<keyword evidence="2" id="KW-1185">Reference proteome</keyword>
<evidence type="ECO:0000313" key="1">
    <source>
        <dbReference type="EMBL" id="MDA1359093.1"/>
    </source>
</evidence>
<evidence type="ECO:0000313" key="2">
    <source>
        <dbReference type="Proteomes" id="UP001146067"/>
    </source>
</evidence>
<protein>
    <submittedName>
        <fullName evidence="1">Uncharacterized protein</fullName>
    </submittedName>
</protein>
<dbReference type="EMBL" id="JAPZVP010000003">
    <property type="protein sequence ID" value="MDA1359093.1"/>
    <property type="molecule type" value="Genomic_DNA"/>
</dbReference>
<dbReference type="AlphaFoldDB" id="A0A9X3P8V4"/>
<comment type="caution">
    <text evidence="1">The sequence shown here is derived from an EMBL/GenBank/DDBJ whole genome shotgun (WGS) entry which is preliminary data.</text>
</comment>
<name>A0A9X3P8V4_9ACTN</name>
<organism evidence="1 2">
    <name type="scientific">Glycomyces luteolus</name>
    <dbReference type="NCBI Taxonomy" id="2670330"/>
    <lineage>
        <taxon>Bacteria</taxon>
        <taxon>Bacillati</taxon>
        <taxon>Actinomycetota</taxon>
        <taxon>Actinomycetes</taxon>
        <taxon>Glycomycetales</taxon>
        <taxon>Glycomycetaceae</taxon>
        <taxon>Glycomyces</taxon>
    </lineage>
</organism>
<gene>
    <name evidence="1" type="ORF">O1R50_05630</name>
</gene>
<accession>A0A9X3P8V4</accession>
<dbReference type="RefSeq" id="WP_270108924.1">
    <property type="nucleotide sequence ID" value="NZ_JAPZVP010000003.1"/>
</dbReference>
<proteinExistence type="predicted"/>
<sequence>MEAPGHLPEPDGSDIARTSKRTTRLLGRARIVLAAAAVLALGACGFAAPVQDPPEDPVPYDEVVGLWENGHGETIEFHEDGILTADPSTFSERTYGNAPEGPVEGTWLLCKSIYGEAADGSKHRSPTCVESDQGEYLSIDTEQGGVGGSLLFTDKDSQLQLYPYALEDPTFSEDYYTKID</sequence>
<dbReference type="Proteomes" id="UP001146067">
    <property type="component" value="Unassembled WGS sequence"/>
</dbReference>